<proteinExistence type="inferred from homology"/>
<evidence type="ECO:0000256" key="2">
    <source>
        <dbReference type="ARBA" id="ARBA00022737"/>
    </source>
</evidence>
<evidence type="ECO:0000313" key="4">
    <source>
        <dbReference type="EMBL" id="CAA2627751.1"/>
    </source>
</evidence>
<evidence type="ECO:0000256" key="1">
    <source>
        <dbReference type="ARBA" id="ARBA00007626"/>
    </source>
</evidence>
<organism evidence="4">
    <name type="scientific">Spirodela intermedia</name>
    <name type="common">Intermediate duckweed</name>
    <dbReference type="NCBI Taxonomy" id="51605"/>
    <lineage>
        <taxon>Eukaryota</taxon>
        <taxon>Viridiplantae</taxon>
        <taxon>Streptophyta</taxon>
        <taxon>Embryophyta</taxon>
        <taxon>Tracheophyta</taxon>
        <taxon>Spermatophyta</taxon>
        <taxon>Magnoliopsida</taxon>
        <taxon>Liliopsida</taxon>
        <taxon>Araceae</taxon>
        <taxon>Lemnoideae</taxon>
        <taxon>Spirodela</taxon>
    </lineage>
</organism>
<reference evidence="4 5" key="1">
    <citation type="submission" date="2019-12" db="EMBL/GenBank/DDBJ databases">
        <authorList>
            <person name="Scholz U."/>
            <person name="Mascher M."/>
            <person name="Fiebig A."/>
        </authorList>
    </citation>
    <scope>NUCLEOTIDE SEQUENCE</scope>
</reference>
<dbReference type="Proteomes" id="UP001189122">
    <property type="component" value="Unassembled WGS sequence"/>
</dbReference>
<dbReference type="EMBL" id="CACRZD030000010">
    <property type="protein sequence ID" value="CAA6667010.1"/>
    <property type="molecule type" value="Genomic_DNA"/>
</dbReference>
<dbReference type="EMBL" id="LR743597">
    <property type="protein sequence ID" value="CAA2627751.1"/>
    <property type="molecule type" value="Genomic_DNA"/>
</dbReference>
<dbReference type="Gene3D" id="1.25.40.10">
    <property type="entry name" value="Tetratricopeptide repeat domain"/>
    <property type="match status" value="2"/>
</dbReference>
<dbReference type="InterPro" id="IPR002885">
    <property type="entry name" value="PPR_rpt"/>
</dbReference>
<dbReference type="PANTHER" id="PTHR46598:SF3">
    <property type="entry name" value="OS07G0495300 PROTEIN"/>
    <property type="match status" value="1"/>
</dbReference>
<gene>
    <name evidence="4" type="ORF">SI7747_10013403</name>
</gene>
<protein>
    <submittedName>
        <fullName evidence="4">Uncharacterized protein</fullName>
    </submittedName>
</protein>
<dbReference type="PANTHER" id="PTHR46598">
    <property type="entry name" value="BNAC05G43320D PROTEIN"/>
    <property type="match status" value="1"/>
</dbReference>
<sequence>MSVPSAAVLRLMLETNRLPPPPLWSAAFSHLVRTPVGSYAAADVLIDLCGVFLCRPASSKRRKLTKPSAALFNLVLHSCVQFGSPLKAHQVLEIMPETGVEADVCSIIAIARVCEMNGLREDLKKLKPHVDSASSPLLNHHYLHFYDSLLSLHFKFNDLEAAAELILGLYQRSSSPPRQIVLPETCFLLRVGSDNLKTGSKLLIKPASLPQDLAFKPENRSGLIILKDGKLFPSDRAIAKLINGYVRQRKVGELSKVLIGIHKTVGTSSDFSLGSEVVVSFVELGWLETAHDILDDMESAGVSFPEITYASLLMAYFLMRQMRERGLDKFAQRRSYNLVSLSRCKVCCTATVQTFGHLVNGYSSLEMYREITIIWGRSRGGWKAGVLSPDRDLFERLLWNFIRGGYFERAMEIAGYMEESHMYVDKWRFRREFLKLHKNLYRNLNMLEHVRAFRKWVGIARAKRIGSTVRLSLEHQNRNVDTLEKKRKQFCC</sequence>
<accession>A0A7I8JA85</accession>
<feature type="repeat" description="PPR" evidence="3">
    <location>
        <begin position="68"/>
        <end position="102"/>
    </location>
</feature>
<dbReference type="Pfam" id="PF01535">
    <property type="entry name" value="PPR"/>
    <property type="match status" value="1"/>
</dbReference>
<comment type="similarity">
    <text evidence="1">Belongs to the PPR family. P subfamily.</text>
</comment>
<dbReference type="AlphaFoldDB" id="A0A7I8JA85"/>
<keyword evidence="2" id="KW-0677">Repeat</keyword>
<evidence type="ECO:0000313" key="5">
    <source>
        <dbReference type="Proteomes" id="UP001189122"/>
    </source>
</evidence>
<keyword evidence="5" id="KW-1185">Reference proteome</keyword>
<dbReference type="PROSITE" id="PS51375">
    <property type="entry name" value="PPR"/>
    <property type="match status" value="1"/>
</dbReference>
<name>A0A7I8JA85_SPIIN</name>
<evidence type="ECO:0000256" key="3">
    <source>
        <dbReference type="PROSITE-ProRule" id="PRU00708"/>
    </source>
</evidence>
<dbReference type="InterPro" id="IPR011990">
    <property type="entry name" value="TPR-like_helical_dom_sf"/>
</dbReference>